<dbReference type="GO" id="GO:0004519">
    <property type="term" value="F:endonuclease activity"/>
    <property type="evidence" value="ECO:0007669"/>
    <property type="project" value="UniProtKB-KW"/>
</dbReference>
<dbReference type="InterPro" id="IPR018579">
    <property type="entry name" value="Restrct_endonuc_II_LlaJI"/>
</dbReference>
<keyword evidence="1" id="KW-0378">Hydrolase</keyword>
<protein>
    <submittedName>
        <fullName evidence="1">LlaJI family restriction endonuclease</fullName>
    </submittedName>
</protein>
<reference evidence="2" key="1">
    <citation type="submission" date="2020-01" db="EMBL/GenBank/DDBJ databases">
        <title>Sphingomonas sp. strain CSW-10.</title>
        <authorList>
            <person name="Chen W.-M."/>
        </authorList>
    </citation>
    <scope>NUCLEOTIDE SEQUENCE [LARGE SCALE GENOMIC DNA]</scope>
    <source>
        <strain evidence="2">CCP-1</strain>
    </source>
</reference>
<accession>A0ABW9YAE5</accession>
<dbReference type="EMBL" id="JAAATW010000008">
    <property type="protein sequence ID" value="NBE09600.1"/>
    <property type="molecule type" value="Genomic_DNA"/>
</dbReference>
<name>A0ABW9YAE5_9RHOB</name>
<comment type="caution">
    <text evidence="1">The sequence shown here is derived from an EMBL/GenBank/DDBJ whole genome shotgun (WGS) entry which is preliminary data.</text>
</comment>
<evidence type="ECO:0000313" key="1">
    <source>
        <dbReference type="EMBL" id="NBE09600.1"/>
    </source>
</evidence>
<keyword evidence="1" id="KW-0255">Endonuclease</keyword>
<dbReference type="RefSeq" id="WP_161768654.1">
    <property type="nucleotide sequence ID" value="NZ_JAAATW010000008.1"/>
</dbReference>
<keyword evidence="1" id="KW-0540">Nuclease</keyword>
<evidence type="ECO:0000313" key="2">
    <source>
        <dbReference type="Proteomes" id="UP001517376"/>
    </source>
</evidence>
<keyword evidence="2" id="KW-1185">Reference proteome</keyword>
<dbReference type="Pfam" id="PF09563">
    <property type="entry name" value="RE_LlaJI"/>
    <property type="match status" value="1"/>
</dbReference>
<dbReference type="Proteomes" id="UP001517376">
    <property type="component" value="Unassembled WGS sequence"/>
</dbReference>
<proteinExistence type="predicted"/>
<organism evidence="1 2">
    <name type="scientific">Paragemmobacter ruber</name>
    <dbReference type="NCBI Taxonomy" id="1985673"/>
    <lineage>
        <taxon>Bacteria</taxon>
        <taxon>Pseudomonadati</taxon>
        <taxon>Pseudomonadota</taxon>
        <taxon>Alphaproteobacteria</taxon>
        <taxon>Rhodobacterales</taxon>
        <taxon>Paracoccaceae</taxon>
        <taxon>Paragemmobacter</taxon>
    </lineage>
</organism>
<sequence length="368" mass="41643">MPRAALRNVFAEDLVTAQLTMRTLAKFSYSSRMRTDMSSRGVLGVSQLGVVLDLAADYRDYGIYYETERYPTIGAGKPNWSKTLRREFGFCDENGELCPPLRIRGQRSLDSHGSVLSQVQVAVLREILNSHGWWLTQFGMQSLLRSRQGTMVLPRNRWATLLKQVRQSLYSVRALRLCGLLIEYLEEQAKAQESSLLIGVEDFHIVWEEALRQVIPGVERSWNSLLPVPFYISRESQLANEARAGLRTDIVFRIFGKLMLADAKYYAAENASDSPGISDIVKQQAYQRAIEFIDGKPLAGSMFIFPASQSRSGKFTHIEFRNQSGARADNFPIVSCLYLSVYDVLQNYVNNKTLPADLFDSQIQAMPV</sequence>
<gene>
    <name evidence="1" type="ORF">GU920_18820</name>
</gene>